<dbReference type="Proteomes" id="UP000006380">
    <property type="component" value="Chromosome"/>
</dbReference>
<dbReference type="STRING" id="360105.CCV52592_1524"/>
<dbReference type="HOGENOM" id="CLU_087243_0_0_7"/>
<evidence type="ECO:0000313" key="1">
    <source>
        <dbReference type="EMBL" id="EAU00584.1"/>
    </source>
</evidence>
<dbReference type="AlphaFoldDB" id="A7GW65"/>
<gene>
    <name evidence="1" type="ORF">CCV52592_1524</name>
</gene>
<dbReference type="RefSeq" id="WP_011991727.1">
    <property type="nucleotide sequence ID" value="NC_009715.2"/>
</dbReference>
<organism evidence="1 2">
    <name type="scientific">Campylobacter curvus (strain 525.92)</name>
    <dbReference type="NCBI Taxonomy" id="360105"/>
    <lineage>
        <taxon>Bacteria</taxon>
        <taxon>Pseudomonadati</taxon>
        <taxon>Campylobacterota</taxon>
        <taxon>Epsilonproteobacteria</taxon>
        <taxon>Campylobacterales</taxon>
        <taxon>Campylobacteraceae</taxon>
        <taxon>Campylobacter</taxon>
    </lineage>
</organism>
<sequence length="237" mass="26366">MKFSKFTKAKSLSLANLLSLTDRALANELKECDFRYISCIEDGVLGNENLIRCEIGSISYVLALLCKYTLNLNDGYFGSLDEGFLSGECNVGEEEFEELGEWLKDARNIIIDSSFFTHPDSKMLFEFLEILGKNVILVGGKEQGYETNGNLSELKELENFDGSIIYLDRKDSDEVVGGVQFSIVAKVKDGDEVTLSAPNFSAKRKFRLDSGMKGTIAIVGMSEFEGYDFKLVKVSKS</sequence>
<protein>
    <recommendedName>
        <fullName evidence="3">NADH:quinone oxidoreductase I, chain G-like protein</fullName>
    </recommendedName>
</protein>
<name>A7GW65_CAMC5</name>
<reference evidence="1" key="1">
    <citation type="submission" date="2016-07" db="EMBL/GenBank/DDBJ databases">
        <title>Comparative genomics of the Campylobacter concisus group.</title>
        <authorList>
            <person name="Miller W.G."/>
            <person name="Yee E."/>
            <person name="Chapman M.H."/>
            <person name="Huynh S."/>
            <person name="Bono J.L."/>
            <person name="On S.L.W."/>
            <person name="StLeger J."/>
            <person name="Foster G."/>
            <person name="Parker C.T."/>
        </authorList>
    </citation>
    <scope>NUCLEOTIDE SEQUENCE</scope>
    <source>
        <strain evidence="1">525.92</strain>
    </source>
</reference>
<keyword evidence="2" id="KW-1185">Reference proteome</keyword>
<dbReference type="KEGG" id="ccv:CCV52592_1524"/>
<accession>A7GW65</accession>
<proteinExistence type="predicted"/>
<dbReference type="OrthoDB" id="5360624at2"/>
<evidence type="ECO:0008006" key="3">
    <source>
        <dbReference type="Google" id="ProtNLM"/>
    </source>
</evidence>
<evidence type="ECO:0000313" key="2">
    <source>
        <dbReference type="Proteomes" id="UP000006380"/>
    </source>
</evidence>
<dbReference type="EMBL" id="CP000767">
    <property type="protein sequence ID" value="EAU00584.1"/>
    <property type="molecule type" value="Genomic_DNA"/>
</dbReference>